<evidence type="ECO:0000256" key="1">
    <source>
        <dbReference type="SAM" id="MobiDB-lite"/>
    </source>
</evidence>
<sequence>MRTKEVMMVLLLVAIFYSGGTSSLGPLELTTLPLVHLEDKNVEPNGQVKHLSNNENGETDIVHHQRKLERAFGSQGVNGGQMAGNGGEGTKSPYTPGGAANIHHKNGHRSAGSCIQSCRNPPALAAILLAYLL</sequence>
<feature type="chain" id="PRO_5044792389" evidence="2">
    <location>
        <begin position="24"/>
        <end position="133"/>
    </location>
</feature>
<keyword evidence="2" id="KW-0732">Signal</keyword>
<feature type="compositionally biased region" description="Gly residues" evidence="1">
    <location>
        <begin position="76"/>
        <end position="89"/>
    </location>
</feature>
<feature type="region of interest" description="Disordered" evidence="1">
    <location>
        <begin position="75"/>
        <end position="113"/>
    </location>
</feature>
<dbReference type="Proteomes" id="UP001630127">
    <property type="component" value="Unassembled WGS sequence"/>
</dbReference>
<keyword evidence="4" id="KW-1185">Reference proteome</keyword>
<organism evidence="3 4">
    <name type="scientific">Cinchona calisaya</name>
    <dbReference type="NCBI Taxonomy" id="153742"/>
    <lineage>
        <taxon>Eukaryota</taxon>
        <taxon>Viridiplantae</taxon>
        <taxon>Streptophyta</taxon>
        <taxon>Embryophyta</taxon>
        <taxon>Tracheophyta</taxon>
        <taxon>Spermatophyta</taxon>
        <taxon>Magnoliopsida</taxon>
        <taxon>eudicotyledons</taxon>
        <taxon>Gunneridae</taxon>
        <taxon>Pentapetalae</taxon>
        <taxon>asterids</taxon>
        <taxon>lamiids</taxon>
        <taxon>Gentianales</taxon>
        <taxon>Rubiaceae</taxon>
        <taxon>Cinchonoideae</taxon>
        <taxon>Cinchoneae</taxon>
        <taxon>Cinchona</taxon>
    </lineage>
</organism>
<gene>
    <name evidence="3" type="ORF">ACH5RR_019042</name>
</gene>
<dbReference type="EMBL" id="JBJUIK010000008">
    <property type="protein sequence ID" value="KAL3520893.1"/>
    <property type="molecule type" value="Genomic_DNA"/>
</dbReference>
<evidence type="ECO:0000313" key="3">
    <source>
        <dbReference type="EMBL" id="KAL3520893.1"/>
    </source>
</evidence>
<name>A0ABD2ZTE1_9GENT</name>
<comment type="caution">
    <text evidence="3">The sequence shown here is derived from an EMBL/GenBank/DDBJ whole genome shotgun (WGS) entry which is preliminary data.</text>
</comment>
<reference evidence="3 4" key="1">
    <citation type="submission" date="2024-11" db="EMBL/GenBank/DDBJ databases">
        <title>A near-complete genome assembly of Cinchona calisaya.</title>
        <authorList>
            <person name="Lian D.C."/>
            <person name="Zhao X.W."/>
            <person name="Wei L."/>
        </authorList>
    </citation>
    <scope>NUCLEOTIDE SEQUENCE [LARGE SCALE GENOMIC DNA]</scope>
    <source>
        <tissue evidence="3">Nenye</tissue>
    </source>
</reference>
<dbReference type="AlphaFoldDB" id="A0ABD2ZTE1"/>
<evidence type="ECO:0000256" key="2">
    <source>
        <dbReference type="SAM" id="SignalP"/>
    </source>
</evidence>
<protein>
    <submittedName>
        <fullName evidence="3">Uncharacterized protein</fullName>
    </submittedName>
</protein>
<evidence type="ECO:0000313" key="4">
    <source>
        <dbReference type="Proteomes" id="UP001630127"/>
    </source>
</evidence>
<proteinExistence type="predicted"/>
<accession>A0ABD2ZTE1</accession>
<feature type="signal peptide" evidence="2">
    <location>
        <begin position="1"/>
        <end position="23"/>
    </location>
</feature>